<name>A0ABD6B1E5_9EURY</name>
<evidence type="ECO:0000313" key="2">
    <source>
        <dbReference type="EMBL" id="MFD1515702.1"/>
    </source>
</evidence>
<gene>
    <name evidence="2" type="ORF">ACFSBT_20680</name>
</gene>
<protein>
    <submittedName>
        <fullName evidence="2">Uncharacterized protein</fullName>
    </submittedName>
</protein>
<dbReference type="EMBL" id="JBHUDC010000010">
    <property type="protein sequence ID" value="MFD1515702.1"/>
    <property type="molecule type" value="Genomic_DNA"/>
</dbReference>
<feature type="compositionally biased region" description="Low complexity" evidence="1">
    <location>
        <begin position="10"/>
        <end position="24"/>
    </location>
</feature>
<evidence type="ECO:0000313" key="3">
    <source>
        <dbReference type="Proteomes" id="UP001597187"/>
    </source>
</evidence>
<proteinExistence type="predicted"/>
<comment type="caution">
    <text evidence="2">The sequence shown here is derived from an EMBL/GenBank/DDBJ whole genome shotgun (WGS) entry which is preliminary data.</text>
</comment>
<evidence type="ECO:0000256" key="1">
    <source>
        <dbReference type="SAM" id="MobiDB-lite"/>
    </source>
</evidence>
<organism evidence="2 3">
    <name type="scientific">Halomarina rubra</name>
    <dbReference type="NCBI Taxonomy" id="2071873"/>
    <lineage>
        <taxon>Archaea</taxon>
        <taxon>Methanobacteriati</taxon>
        <taxon>Methanobacteriota</taxon>
        <taxon>Stenosarchaea group</taxon>
        <taxon>Halobacteria</taxon>
        <taxon>Halobacteriales</taxon>
        <taxon>Natronomonadaceae</taxon>
        <taxon>Halomarina</taxon>
    </lineage>
</organism>
<sequence length="182" mass="20045">MNPNTNGHSTKTAPTTQKAAKPAPSTGSMKMRPPARRKNELQTAEFLEALTATGVDMQTAQAVQNLLSQDFLLGRVKDADREEAKYLARNIVRYVECDHPPEDSMLQGTLRRALLGDIDDGKKALTQRQKTQLESTLMAFFFRSSRSVDGWQQDKIADQVSVRKTEAGGQNNDGGLFGGLFS</sequence>
<accession>A0ABD6B1E5</accession>
<dbReference type="AlphaFoldDB" id="A0ABD6B1E5"/>
<reference evidence="2 3" key="1">
    <citation type="journal article" date="2019" name="Int. J. Syst. Evol. Microbiol.">
        <title>The Global Catalogue of Microorganisms (GCM) 10K type strain sequencing project: providing services to taxonomists for standard genome sequencing and annotation.</title>
        <authorList>
            <consortium name="The Broad Institute Genomics Platform"/>
            <consortium name="The Broad Institute Genome Sequencing Center for Infectious Disease"/>
            <person name="Wu L."/>
            <person name="Ma J."/>
        </authorList>
    </citation>
    <scope>NUCLEOTIDE SEQUENCE [LARGE SCALE GENOMIC DNA]</scope>
    <source>
        <strain evidence="2 3">CGMCC 1.12563</strain>
    </source>
</reference>
<keyword evidence="3" id="KW-1185">Reference proteome</keyword>
<feature type="region of interest" description="Disordered" evidence="1">
    <location>
        <begin position="1"/>
        <end position="37"/>
    </location>
</feature>
<dbReference type="Proteomes" id="UP001597187">
    <property type="component" value="Unassembled WGS sequence"/>
</dbReference>
<dbReference type="RefSeq" id="WP_250875627.1">
    <property type="nucleotide sequence ID" value="NZ_JALXFV010000010.1"/>
</dbReference>